<dbReference type="EMBL" id="AP025637">
    <property type="protein sequence ID" value="BDG73682.1"/>
    <property type="molecule type" value="Genomic_DNA"/>
</dbReference>
<dbReference type="RefSeq" id="WP_244407896.1">
    <property type="nucleotide sequence ID" value="NZ_AP025637.1"/>
</dbReference>
<name>A0ABN6P4V1_9PROT</name>
<proteinExistence type="predicted"/>
<organism evidence="5 6">
    <name type="scientific">Roseomonas fluvialis</name>
    <dbReference type="NCBI Taxonomy" id="1750527"/>
    <lineage>
        <taxon>Bacteria</taxon>
        <taxon>Pseudomonadati</taxon>
        <taxon>Pseudomonadota</taxon>
        <taxon>Alphaproteobacteria</taxon>
        <taxon>Acetobacterales</taxon>
        <taxon>Roseomonadaceae</taxon>
        <taxon>Roseomonas</taxon>
    </lineage>
</organism>
<comment type="subcellular location">
    <subcellularLocation>
        <location evidence="1">Secreted</location>
    </subcellularLocation>
</comment>
<dbReference type="PRINTS" id="PR00313">
    <property type="entry name" value="CABNDNGRPT"/>
</dbReference>
<dbReference type="Gene3D" id="2.170.16.10">
    <property type="entry name" value="Hedgehog/Intein (Hint) domain"/>
    <property type="match status" value="1"/>
</dbReference>
<protein>
    <recommendedName>
        <fullName evidence="4">Hedgehog/Intein (Hint) domain-containing protein</fullName>
    </recommendedName>
</protein>
<dbReference type="InterPro" id="IPR001343">
    <property type="entry name" value="Hemolysn_Ca-bd"/>
</dbReference>
<feature type="compositionally biased region" description="Gly residues" evidence="3">
    <location>
        <begin position="191"/>
        <end position="204"/>
    </location>
</feature>
<feature type="region of interest" description="Disordered" evidence="3">
    <location>
        <begin position="1"/>
        <end position="34"/>
    </location>
</feature>
<reference evidence="5 6" key="1">
    <citation type="journal article" date="2016" name="Microbes Environ.">
        <title>Phylogenetically diverse aerobic anoxygenic phototrophic bacteria isolated from epilithic biofilms in Tama river, Japan.</title>
        <authorList>
            <person name="Hirose S."/>
            <person name="Matsuura K."/>
            <person name="Haruta S."/>
        </authorList>
    </citation>
    <scope>NUCLEOTIDE SEQUENCE [LARGE SCALE GENOMIC DNA]</scope>
    <source>
        <strain evidence="5 6">S08</strain>
    </source>
</reference>
<dbReference type="SUPFAM" id="SSF51294">
    <property type="entry name" value="Hedgehog/intein (Hint) domain"/>
    <property type="match status" value="1"/>
</dbReference>
<feature type="domain" description="Hedgehog/Intein (Hint)" evidence="4">
    <location>
        <begin position="276"/>
        <end position="413"/>
    </location>
</feature>
<dbReference type="PROSITE" id="PS00330">
    <property type="entry name" value="HEMOLYSIN_CALCIUM"/>
    <property type="match status" value="3"/>
</dbReference>
<dbReference type="InterPro" id="IPR028992">
    <property type="entry name" value="Hedgehog/Intein_dom"/>
</dbReference>
<dbReference type="Pfam" id="PF13403">
    <property type="entry name" value="Hint_2"/>
    <property type="match status" value="1"/>
</dbReference>
<dbReference type="Proteomes" id="UP000831327">
    <property type="component" value="Chromosome"/>
</dbReference>
<evidence type="ECO:0000313" key="5">
    <source>
        <dbReference type="EMBL" id="BDG73682.1"/>
    </source>
</evidence>
<gene>
    <name evidence="5" type="ORF">Rmf_36110</name>
</gene>
<dbReference type="PANTHER" id="PTHR38340:SF1">
    <property type="entry name" value="S-LAYER PROTEIN"/>
    <property type="match status" value="1"/>
</dbReference>
<dbReference type="InterPro" id="IPR050557">
    <property type="entry name" value="RTX_toxin/Mannuronan_C5-epim"/>
</dbReference>
<dbReference type="SUPFAM" id="SSF51120">
    <property type="entry name" value="beta-Roll"/>
    <property type="match status" value="2"/>
</dbReference>
<dbReference type="InterPro" id="IPR036844">
    <property type="entry name" value="Hint_dom_sf"/>
</dbReference>
<dbReference type="Gene3D" id="2.150.10.10">
    <property type="entry name" value="Serralysin-like metalloprotease, C-terminal"/>
    <property type="match status" value="3"/>
</dbReference>
<dbReference type="InterPro" id="IPR018511">
    <property type="entry name" value="Hemolysin-typ_Ca-bd_CS"/>
</dbReference>
<evidence type="ECO:0000259" key="4">
    <source>
        <dbReference type="Pfam" id="PF13403"/>
    </source>
</evidence>
<keyword evidence="2" id="KW-0964">Secreted</keyword>
<evidence type="ECO:0000256" key="3">
    <source>
        <dbReference type="SAM" id="MobiDB-lite"/>
    </source>
</evidence>
<feature type="compositionally biased region" description="Gly residues" evidence="3">
    <location>
        <begin position="74"/>
        <end position="85"/>
    </location>
</feature>
<feature type="region of interest" description="Disordered" evidence="3">
    <location>
        <begin position="185"/>
        <end position="204"/>
    </location>
</feature>
<feature type="compositionally biased region" description="Gly residues" evidence="3">
    <location>
        <begin position="1"/>
        <end position="11"/>
    </location>
</feature>
<accession>A0ABN6P4V1</accession>
<keyword evidence="6" id="KW-1185">Reference proteome</keyword>
<feature type="compositionally biased region" description="Gly residues" evidence="3">
    <location>
        <begin position="100"/>
        <end position="112"/>
    </location>
</feature>
<sequence>MSGWISGGPGPGDDTYVGGAGDDTPATGQAGADSMLGLEGNDYLRGADDNDTLVGGAGADTLRGDGGDDSLEGGADGDSLSGGNGADMLRGGDGDDTLAGGTGADTLDGGGGVNTLDYRASPGGVTIDLGTGSAAGGQATADSLVAGSFRNVLGSTDSANRLTGDGQDNLLVGGDVADTLSGGEGADTLRGGAGNDSVQGGGGADRVVWRSGDGRDTIDLGSGVDTLDLEGWNAADTANDAWSVSVAGTTATFTGSAGLGSPVLTILNYDPADSVVCFVEGTLILTPAGEVPVERLRAGDLVVTPRGAAPVAPLAWVGRLEVDLARQRFREAAAPVLVKAGALAEGVPFRDLHVSPNHALFIDGHLVPARLLVNGLTIIHQRWWREVTYHHLELDRHSLLVSDGALTESYLDDGNRYLFEVPGIVPLAPDFATNRPEARPEVQPCAPLLAEGEAALQAIRMRLGTRAGHLQARRRPF</sequence>
<evidence type="ECO:0000256" key="2">
    <source>
        <dbReference type="ARBA" id="ARBA00022525"/>
    </source>
</evidence>
<dbReference type="InterPro" id="IPR011049">
    <property type="entry name" value="Serralysin-like_metalloprot_C"/>
</dbReference>
<dbReference type="Pfam" id="PF00353">
    <property type="entry name" value="HemolysinCabind"/>
    <property type="match status" value="5"/>
</dbReference>
<dbReference type="PANTHER" id="PTHR38340">
    <property type="entry name" value="S-LAYER PROTEIN"/>
    <property type="match status" value="1"/>
</dbReference>
<feature type="region of interest" description="Disordered" evidence="3">
    <location>
        <begin position="55"/>
        <end position="112"/>
    </location>
</feature>
<evidence type="ECO:0000313" key="6">
    <source>
        <dbReference type="Proteomes" id="UP000831327"/>
    </source>
</evidence>
<evidence type="ECO:0000256" key="1">
    <source>
        <dbReference type="ARBA" id="ARBA00004613"/>
    </source>
</evidence>